<protein>
    <submittedName>
        <fullName evidence="8">Ribonuclease BN</fullName>
    </submittedName>
</protein>
<dbReference type="OrthoDB" id="9808671at2"/>
<dbReference type="PANTHER" id="PTHR30213">
    <property type="entry name" value="INNER MEMBRANE PROTEIN YHJD"/>
    <property type="match status" value="1"/>
</dbReference>
<keyword evidence="2" id="KW-1003">Cell membrane</keyword>
<dbReference type="PANTHER" id="PTHR30213:SF1">
    <property type="entry name" value="INNER MEMBRANE PROTEIN YHJD"/>
    <property type="match status" value="1"/>
</dbReference>
<dbReference type="Pfam" id="PF03631">
    <property type="entry name" value="Virul_fac_BrkB"/>
    <property type="match status" value="1"/>
</dbReference>
<keyword evidence="5 7" id="KW-0472">Membrane</keyword>
<keyword evidence="3 7" id="KW-0812">Transmembrane</keyword>
<evidence type="ECO:0000256" key="4">
    <source>
        <dbReference type="ARBA" id="ARBA00022989"/>
    </source>
</evidence>
<dbReference type="PIRSF" id="PIRSF035875">
    <property type="entry name" value="RNase_BN"/>
    <property type="match status" value="1"/>
</dbReference>
<keyword evidence="4 7" id="KW-1133">Transmembrane helix</keyword>
<feature type="transmembrane region" description="Helical" evidence="7">
    <location>
        <begin position="142"/>
        <end position="173"/>
    </location>
</feature>
<feature type="transmembrane region" description="Helical" evidence="7">
    <location>
        <begin position="33"/>
        <end position="56"/>
    </location>
</feature>
<evidence type="ECO:0000313" key="8">
    <source>
        <dbReference type="EMBL" id="EPX55763.1"/>
    </source>
</evidence>
<evidence type="ECO:0000256" key="6">
    <source>
        <dbReference type="SAM" id="MobiDB-lite"/>
    </source>
</evidence>
<organism evidence="8 9">
    <name type="scientific">Cystobacter fuscus (strain ATCC 25194 / DSM 2262 / NBRC 100088 / M29)</name>
    <dbReference type="NCBI Taxonomy" id="1242864"/>
    <lineage>
        <taxon>Bacteria</taxon>
        <taxon>Pseudomonadati</taxon>
        <taxon>Myxococcota</taxon>
        <taxon>Myxococcia</taxon>
        <taxon>Myxococcales</taxon>
        <taxon>Cystobacterineae</taxon>
        <taxon>Archangiaceae</taxon>
        <taxon>Cystobacter</taxon>
    </lineage>
</organism>
<comment type="subcellular location">
    <subcellularLocation>
        <location evidence="1">Cell membrane</location>
        <topology evidence="1">Multi-pass membrane protein</topology>
    </subcellularLocation>
</comment>
<sequence length="309" mass="33190">MTIARRARNIFKLGKQAVSEWSDDNAPMFAASLSYYTLFSIAPVLVIAVSVAGMVFGEEAARGQIQAQLEDLVGRSSAEVIGQMMISARKPGAGILATAIGLVALIFGATGVFVQLQDSLNHIWNVKPKPRNGVIAFLRSRFLSFAMVLVIGFLLLVSLVVSAVLAALGAWFSNLLPGWTMMWQGLNLLISFGVITVLFAMMYKLLPDTHVSWRDVWLGAAVTSLLFSLGKFLIGLYLGRSAVASSYGAAGSLAVVLLWVYYSAQILFLGAEFTQVYARSHGSHSHPPARDRAPRAEGQAPDGAEAHSA</sequence>
<dbReference type="EMBL" id="ANAH02000069">
    <property type="protein sequence ID" value="EPX55763.1"/>
    <property type="molecule type" value="Genomic_DNA"/>
</dbReference>
<dbReference type="GO" id="GO:0005886">
    <property type="term" value="C:plasma membrane"/>
    <property type="evidence" value="ECO:0007669"/>
    <property type="project" value="UniProtKB-SubCell"/>
</dbReference>
<name>S9QH77_CYSF2</name>
<evidence type="ECO:0000256" key="3">
    <source>
        <dbReference type="ARBA" id="ARBA00022692"/>
    </source>
</evidence>
<evidence type="ECO:0000256" key="2">
    <source>
        <dbReference type="ARBA" id="ARBA00022475"/>
    </source>
</evidence>
<dbReference type="NCBIfam" id="TIGR00765">
    <property type="entry name" value="yihY_not_rbn"/>
    <property type="match status" value="1"/>
</dbReference>
<feature type="region of interest" description="Disordered" evidence="6">
    <location>
        <begin position="282"/>
        <end position="309"/>
    </location>
</feature>
<comment type="caution">
    <text evidence="8">The sequence shown here is derived from an EMBL/GenBank/DDBJ whole genome shotgun (WGS) entry which is preliminary data.</text>
</comment>
<dbReference type="RefSeq" id="WP_002628340.1">
    <property type="nucleotide sequence ID" value="NZ_ANAH02000069.1"/>
</dbReference>
<dbReference type="AlphaFoldDB" id="S9QH77"/>
<evidence type="ECO:0000256" key="5">
    <source>
        <dbReference type="ARBA" id="ARBA00023136"/>
    </source>
</evidence>
<feature type="transmembrane region" description="Helical" evidence="7">
    <location>
        <begin position="93"/>
        <end position="114"/>
    </location>
</feature>
<dbReference type="Proteomes" id="UP000011682">
    <property type="component" value="Unassembled WGS sequence"/>
</dbReference>
<accession>S9QH77</accession>
<proteinExistence type="predicted"/>
<gene>
    <name evidence="8" type="ORF">D187_008324</name>
</gene>
<keyword evidence="9" id="KW-1185">Reference proteome</keyword>
<evidence type="ECO:0000256" key="7">
    <source>
        <dbReference type="SAM" id="Phobius"/>
    </source>
</evidence>
<evidence type="ECO:0000313" key="9">
    <source>
        <dbReference type="Proteomes" id="UP000011682"/>
    </source>
</evidence>
<reference evidence="8" key="1">
    <citation type="submission" date="2013-05" db="EMBL/GenBank/DDBJ databases">
        <title>Genome assembly of Cystobacter fuscus DSM 2262.</title>
        <authorList>
            <person name="Sharma G."/>
            <person name="Khatri I."/>
            <person name="Kaur C."/>
            <person name="Mayilraj S."/>
            <person name="Subramanian S."/>
        </authorList>
    </citation>
    <scope>NUCLEOTIDE SEQUENCE [LARGE SCALE GENOMIC DNA]</scope>
    <source>
        <strain evidence="8">DSM 2262</strain>
    </source>
</reference>
<dbReference type="InterPro" id="IPR017039">
    <property type="entry name" value="Virul_fac_BrkB"/>
</dbReference>
<feature type="transmembrane region" description="Helical" evidence="7">
    <location>
        <begin position="185"/>
        <end position="205"/>
    </location>
</feature>
<evidence type="ECO:0000256" key="1">
    <source>
        <dbReference type="ARBA" id="ARBA00004651"/>
    </source>
</evidence>
<feature type="transmembrane region" description="Helical" evidence="7">
    <location>
        <begin position="217"/>
        <end position="238"/>
    </location>
</feature>
<dbReference type="eggNOG" id="COG1295">
    <property type="taxonomic scope" value="Bacteria"/>
</dbReference>
<feature type="transmembrane region" description="Helical" evidence="7">
    <location>
        <begin position="250"/>
        <end position="271"/>
    </location>
</feature>